<gene>
    <name evidence="5" type="ORF">SAMN04488558_1052</name>
</gene>
<keyword evidence="3" id="KW-0238">DNA-binding</keyword>
<sequence length="147" mass="16914">MHPATEISMAELEIMRIIWAQSPVSSREIIDIASQVKDWKEGTIKSLIHRLLQKEFIEQDTSQRPYLISAKISAEEATWSRIDEEYEQVCACDRQGLLLHLLKQTELSKVHCQELIRFLEAKATKAPESIRCQCPPGQCRCHHAHAH</sequence>
<dbReference type="GO" id="GO:0045892">
    <property type="term" value="P:negative regulation of DNA-templated transcription"/>
    <property type="evidence" value="ECO:0007669"/>
    <property type="project" value="InterPro"/>
</dbReference>
<dbReference type="SUPFAM" id="SSF46785">
    <property type="entry name" value="Winged helix' DNA-binding domain"/>
    <property type="match status" value="1"/>
</dbReference>
<evidence type="ECO:0000313" key="5">
    <source>
        <dbReference type="EMBL" id="SEQ07574.1"/>
    </source>
</evidence>
<dbReference type="EMBL" id="FOEN01000005">
    <property type="protein sequence ID" value="SEQ07574.1"/>
    <property type="molecule type" value="Genomic_DNA"/>
</dbReference>
<proteinExistence type="inferred from homology"/>
<dbReference type="AlphaFoldDB" id="A0A1H9D2B2"/>
<evidence type="ECO:0000256" key="4">
    <source>
        <dbReference type="ARBA" id="ARBA00023163"/>
    </source>
</evidence>
<reference evidence="5 6" key="1">
    <citation type="submission" date="2016-10" db="EMBL/GenBank/DDBJ databases">
        <authorList>
            <person name="de Groot N.N."/>
        </authorList>
    </citation>
    <scope>NUCLEOTIDE SEQUENCE [LARGE SCALE GENOMIC DNA]</scope>
    <source>
        <strain evidence="5 6">DSM 15695</strain>
    </source>
</reference>
<dbReference type="GO" id="GO:0003677">
    <property type="term" value="F:DNA binding"/>
    <property type="evidence" value="ECO:0007669"/>
    <property type="project" value="UniProtKB-KW"/>
</dbReference>
<dbReference type="Gene3D" id="1.10.10.10">
    <property type="entry name" value="Winged helix-like DNA-binding domain superfamily/Winged helix DNA-binding domain"/>
    <property type="match status" value="1"/>
</dbReference>
<dbReference type="InterPro" id="IPR036388">
    <property type="entry name" value="WH-like_DNA-bd_sf"/>
</dbReference>
<evidence type="ECO:0000256" key="1">
    <source>
        <dbReference type="ARBA" id="ARBA00011046"/>
    </source>
</evidence>
<keyword evidence="6" id="KW-1185">Reference proteome</keyword>
<accession>A0A1H9D2B2</accession>
<comment type="similarity">
    <text evidence="1">Belongs to the BlaI transcriptional regulatory family.</text>
</comment>
<dbReference type="Pfam" id="PF03965">
    <property type="entry name" value="Penicillinase_R"/>
    <property type="match status" value="1"/>
</dbReference>
<organism evidence="5 6">
    <name type="scientific">Ignavigranum ruoffiae</name>
    <dbReference type="NCBI Taxonomy" id="89093"/>
    <lineage>
        <taxon>Bacteria</taxon>
        <taxon>Bacillati</taxon>
        <taxon>Bacillota</taxon>
        <taxon>Bacilli</taxon>
        <taxon>Lactobacillales</taxon>
        <taxon>Aerococcaceae</taxon>
        <taxon>Ignavigranum</taxon>
    </lineage>
</organism>
<dbReference type="InterPro" id="IPR036390">
    <property type="entry name" value="WH_DNA-bd_sf"/>
</dbReference>
<dbReference type="InterPro" id="IPR005650">
    <property type="entry name" value="BlaI_family"/>
</dbReference>
<protein>
    <submittedName>
        <fullName evidence="5">Predicted transcriptional regulator</fullName>
    </submittedName>
</protein>
<keyword evidence="4" id="KW-0804">Transcription</keyword>
<keyword evidence="2" id="KW-0805">Transcription regulation</keyword>
<evidence type="ECO:0000313" key="6">
    <source>
        <dbReference type="Proteomes" id="UP000198833"/>
    </source>
</evidence>
<name>A0A1H9D2B2_9LACT</name>
<dbReference type="STRING" id="89093.SAMN04488558_1052"/>
<evidence type="ECO:0000256" key="2">
    <source>
        <dbReference type="ARBA" id="ARBA00023015"/>
    </source>
</evidence>
<evidence type="ECO:0000256" key="3">
    <source>
        <dbReference type="ARBA" id="ARBA00023125"/>
    </source>
</evidence>
<dbReference type="Proteomes" id="UP000198833">
    <property type="component" value="Unassembled WGS sequence"/>
</dbReference>
<dbReference type="PIRSF" id="PIRSF019455">
    <property type="entry name" value="CopR_AtkY"/>
    <property type="match status" value="1"/>
</dbReference>